<reference evidence="3 4" key="1">
    <citation type="submission" date="2019-08" db="EMBL/GenBank/DDBJ databases">
        <title>Deep-cultivation of Planctomycetes and their phenomic and genomic characterization uncovers novel biology.</title>
        <authorList>
            <person name="Wiegand S."/>
            <person name="Jogler M."/>
            <person name="Boedeker C."/>
            <person name="Pinto D."/>
            <person name="Vollmers J."/>
            <person name="Rivas-Marin E."/>
            <person name="Kohn T."/>
            <person name="Peeters S.H."/>
            <person name="Heuer A."/>
            <person name="Rast P."/>
            <person name="Oberbeckmann S."/>
            <person name="Bunk B."/>
            <person name="Jeske O."/>
            <person name="Meyerdierks A."/>
            <person name="Storesund J.E."/>
            <person name="Kallscheuer N."/>
            <person name="Luecker S."/>
            <person name="Lage O.M."/>
            <person name="Pohl T."/>
            <person name="Merkel B.J."/>
            <person name="Hornburger P."/>
            <person name="Mueller R.-W."/>
            <person name="Bruemmer F."/>
            <person name="Labrenz M."/>
            <person name="Spormann A.M."/>
            <person name="Op Den Camp H."/>
            <person name="Overmann J."/>
            <person name="Amann R."/>
            <person name="Jetten M.S.M."/>
            <person name="Mascher T."/>
            <person name="Medema M.H."/>
            <person name="Devos D.P."/>
            <person name="Kaster A.-K."/>
            <person name="Ovreas L."/>
            <person name="Rohde M."/>
            <person name="Galperin M.Y."/>
            <person name="Jogler C."/>
        </authorList>
    </citation>
    <scope>NUCLEOTIDE SEQUENCE [LARGE SCALE GENOMIC DNA]</scope>
    <source>
        <strain evidence="3 4">LF1</strain>
    </source>
</reference>
<dbReference type="InterPro" id="IPR000421">
    <property type="entry name" value="FA58C"/>
</dbReference>
<feature type="chain" id="PRO_5022813620" evidence="1">
    <location>
        <begin position="21"/>
        <end position="869"/>
    </location>
</feature>
<dbReference type="PROSITE" id="PS50022">
    <property type="entry name" value="FA58C_3"/>
    <property type="match status" value="1"/>
</dbReference>
<dbReference type="EMBL" id="VRLW01000001">
    <property type="protein sequence ID" value="KAA1259919.1"/>
    <property type="molecule type" value="Genomic_DNA"/>
</dbReference>
<dbReference type="SUPFAM" id="SSF49785">
    <property type="entry name" value="Galactose-binding domain-like"/>
    <property type="match status" value="1"/>
</dbReference>
<organism evidence="3 4">
    <name type="scientific">Rubripirellula obstinata</name>
    <dbReference type="NCBI Taxonomy" id="406547"/>
    <lineage>
        <taxon>Bacteria</taxon>
        <taxon>Pseudomonadati</taxon>
        <taxon>Planctomycetota</taxon>
        <taxon>Planctomycetia</taxon>
        <taxon>Pirellulales</taxon>
        <taxon>Pirellulaceae</taxon>
        <taxon>Rubripirellula</taxon>
    </lineage>
</organism>
<dbReference type="Pfam" id="PF17132">
    <property type="entry name" value="Glyco_hydro_106"/>
    <property type="match status" value="1"/>
</dbReference>
<proteinExistence type="predicted"/>
<dbReference type="AlphaFoldDB" id="A0A5B1CJM6"/>
<gene>
    <name evidence="3" type="ORF">LF1_24560</name>
</gene>
<dbReference type="Proteomes" id="UP000322699">
    <property type="component" value="Unassembled WGS sequence"/>
</dbReference>
<sequence length="869" mass="97558" precursor="true">MRTHLKSLLALLILSATATADDSAVKSDFVNPPLKYATRPLWFWADAPVTVEGVREQMQQARDQSGYGGFGILPFNRSKDGEFQPEYLSEEYFQVYEAALEKAKELGMTMCLYDEFGFPSGSAGGRHGDGVARFKNKYPNHTIKRLDKTEETVTGPANHTSAVPDQGRLMAIVAMEVSSKKRINLTSRVNDGSLSVNVPEGTWKIMTFRCVKTNNALCDYLDPQACQLFVDMTHQQYYDRFKQYFGTTIDGAFFDEPTIYHEGGRVWTNAFNEKFIAKHDFDPAPYYPALWYDIGEETEAARAYLFGFRAELYATGFPKVVQDWCTDHGITATGHQDQEEVVNQTAISGDLMLSFKHQDIPGVDKIGGRAAERVYKVISSAAYNWDKALVMSETYGAMGDISFTRLYQVAMDQYTKGINQLIPHAVWYDDDKVAFKPELSWRHPKYVDGLKQYNQYMGRLNVLLQNHGRHVADIAVLYPIATMQGEHQMDGPLRDYHGGVEIPELDYVDIGELLATKIGRDYTFLHPEALSERCTVQGDTLKMANRVNFENYKVMIIPGHTTIGWANLKKIKDFYDQGGKVIATGTLPSKSAEFGHDNDVVATIQTMFPEAPLGKAKSPFASSSAWPGYGSELAFDGSMETRWNAKNGTFGDQWLEVSFKDEVAVNQIQIAELFNRTQSYRIQYHDSGQWVDWAGGTRLGNKTHKLEKVITSKVRGCFDTVKGGSVSIAEFSVTLDGEAPAGSVAKPTIASTNDNGGTAVYLERPTAESLRENLDKMVDAYDVEFEVGKELRYIHKVYDGKEIYFFANLNKRPVHSWVQLRGTLEPQRWNPHTGEIDSAEFSHGKNGTEPITKVKIILKPNESIFLIGR</sequence>
<keyword evidence="1" id="KW-0732">Signal</keyword>
<dbReference type="InterPro" id="IPR053161">
    <property type="entry name" value="Ulvan_degrading_GH"/>
</dbReference>
<evidence type="ECO:0000256" key="1">
    <source>
        <dbReference type="SAM" id="SignalP"/>
    </source>
</evidence>
<evidence type="ECO:0000313" key="4">
    <source>
        <dbReference type="Proteomes" id="UP000322699"/>
    </source>
</evidence>
<dbReference type="Pfam" id="PF00754">
    <property type="entry name" value="F5_F8_type_C"/>
    <property type="match status" value="1"/>
</dbReference>
<evidence type="ECO:0000259" key="2">
    <source>
        <dbReference type="PROSITE" id="PS50022"/>
    </source>
</evidence>
<protein>
    <submittedName>
        <fullName evidence="3">F5/8 type C domain protein</fullName>
    </submittedName>
</protein>
<dbReference type="PANTHER" id="PTHR36848:SF2">
    <property type="entry name" value="SECRETED PROTEIN"/>
    <property type="match status" value="1"/>
</dbReference>
<feature type="domain" description="F5/8 type C" evidence="2">
    <location>
        <begin position="601"/>
        <end position="693"/>
    </location>
</feature>
<dbReference type="InterPro" id="IPR008979">
    <property type="entry name" value="Galactose-bd-like_sf"/>
</dbReference>
<dbReference type="OrthoDB" id="9761519at2"/>
<evidence type="ECO:0000313" key="3">
    <source>
        <dbReference type="EMBL" id="KAA1259919.1"/>
    </source>
</evidence>
<comment type="caution">
    <text evidence="3">The sequence shown here is derived from an EMBL/GenBank/DDBJ whole genome shotgun (WGS) entry which is preliminary data.</text>
</comment>
<feature type="signal peptide" evidence="1">
    <location>
        <begin position="1"/>
        <end position="20"/>
    </location>
</feature>
<dbReference type="Gene3D" id="2.60.120.260">
    <property type="entry name" value="Galactose-binding domain-like"/>
    <property type="match status" value="1"/>
</dbReference>
<keyword evidence="4" id="KW-1185">Reference proteome</keyword>
<name>A0A5B1CJM6_9BACT</name>
<accession>A0A5B1CJM6</accession>
<dbReference type="RefSeq" id="WP_068260900.1">
    <property type="nucleotide sequence ID" value="NZ_LWSK01000020.1"/>
</dbReference>
<dbReference type="PANTHER" id="PTHR36848">
    <property type="entry name" value="DNA-BINDING PROTEIN (PUTATIVE SECRETED PROTEIN)-RELATED"/>
    <property type="match status" value="1"/>
</dbReference>